<accession>A0A832S9Q1</accession>
<dbReference type="AlphaFoldDB" id="A0A832S9Q1"/>
<gene>
    <name evidence="2" type="ORF">HA338_15115</name>
</gene>
<reference evidence="2" key="1">
    <citation type="journal article" date="2020" name="bioRxiv">
        <title>A rank-normalized archaeal taxonomy based on genome phylogeny resolves widespread incomplete and uneven classifications.</title>
        <authorList>
            <person name="Rinke C."/>
            <person name="Chuvochina M."/>
            <person name="Mussig A.J."/>
            <person name="Chaumeil P.-A."/>
            <person name="Waite D.W."/>
            <person name="Whitman W.B."/>
            <person name="Parks D.H."/>
            <person name="Hugenholtz P."/>
        </authorList>
    </citation>
    <scope>NUCLEOTIDE SEQUENCE</scope>
    <source>
        <strain evidence="2">UBA8876</strain>
    </source>
</reference>
<protein>
    <submittedName>
        <fullName evidence="2">Uncharacterized protein</fullName>
    </submittedName>
</protein>
<evidence type="ECO:0000313" key="3">
    <source>
        <dbReference type="Proteomes" id="UP000600774"/>
    </source>
</evidence>
<dbReference type="EMBL" id="DUJU01000170">
    <property type="protein sequence ID" value="HIH95291.1"/>
    <property type="molecule type" value="Genomic_DNA"/>
</dbReference>
<feature type="region of interest" description="Disordered" evidence="1">
    <location>
        <begin position="30"/>
        <end position="58"/>
    </location>
</feature>
<dbReference type="GeneID" id="43446080"/>
<comment type="caution">
    <text evidence="2">The sequence shown here is derived from an EMBL/GenBank/DDBJ whole genome shotgun (WGS) entry which is preliminary data.</text>
</comment>
<sequence>MIGNVFHRNRRKKVRRVTCMRVIRISRRHSFPEMSPKRPSLERKKAAFTENNTSETETCQNKNYDSVMHQPVNFYLPLLIRIKATDREGNSIEVTY</sequence>
<proteinExistence type="predicted"/>
<evidence type="ECO:0000256" key="1">
    <source>
        <dbReference type="SAM" id="MobiDB-lite"/>
    </source>
</evidence>
<feature type="compositionally biased region" description="Polar residues" evidence="1">
    <location>
        <begin position="49"/>
        <end position="58"/>
    </location>
</feature>
<dbReference type="RefSeq" id="WP_011022291.1">
    <property type="nucleotide sequence ID" value="NZ_DUJU01000170.1"/>
</dbReference>
<name>A0A832S9Q1_9EURY</name>
<evidence type="ECO:0000313" key="2">
    <source>
        <dbReference type="EMBL" id="HIH95291.1"/>
    </source>
</evidence>
<dbReference type="Proteomes" id="UP000600774">
    <property type="component" value="Unassembled WGS sequence"/>
</dbReference>
<organism evidence="2 3">
    <name type="scientific">Methanosarcina acetivorans</name>
    <dbReference type="NCBI Taxonomy" id="2214"/>
    <lineage>
        <taxon>Archaea</taxon>
        <taxon>Methanobacteriati</taxon>
        <taxon>Methanobacteriota</taxon>
        <taxon>Stenosarchaea group</taxon>
        <taxon>Methanomicrobia</taxon>
        <taxon>Methanosarcinales</taxon>
        <taxon>Methanosarcinaceae</taxon>
        <taxon>Methanosarcina</taxon>
    </lineage>
</organism>
<feature type="compositionally biased region" description="Basic and acidic residues" evidence="1">
    <location>
        <begin position="35"/>
        <end position="47"/>
    </location>
</feature>
<dbReference type="OMA" id="CMRVIRI"/>